<dbReference type="PANTHER" id="PTHR19855">
    <property type="entry name" value="WD40 REPEAT PROTEIN 12, 37"/>
    <property type="match status" value="1"/>
</dbReference>
<dbReference type="InterPro" id="IPR019775">
    <property type="entry name" value="WD40_repeat_CS"/>
</dbReference>
<dbReference type="InterPro" id="IPR036047">
    <property type="entry name" value="F-box-like_dom_sf"/>
</dbReference>
<sequence>MDGPPAPAAASPEDPAGPAAGTGGLLALPPELLLRICAFLRARDVRWVLPRVCRALRDLARDAALWRIRLQRRARRPLPGGSLCVSGGRDRNVNLWDLRELGRGPPGKVLVKALGSGRSGTHKGWVWCLAARDARVCSGSWDSTVKLWDLAAEGQQFGEIREKAAVLCLSYRPDVLVTGTYDKTVTVYDPRAGQAQVSSYKPHASAVLSLAADERLIVSGSEDRTLVVFDRRAGAVLQRLQLDNYLLSMSYRGSQLWAGDNQGRVYLFGSGGGGFQPARYFDVGHRLQITGLWHSLGSLYTTSTDRTLRIHIPTDPPRTICSWTHDDVLNGISVDGDVVAAASGGLSVEVWRLRT</sequence>
<dbReference type="AlphaFoldDB" id="A0A3M0J4D8"/>
<dbReference type="InterPro" id="IPR001680">
    <property type="entry name" value="WD40_rpt"/>
</dbReference>
<evidence type="ECO:0000313" key="6">
    <source>
        <dbReference type="EMBL" id="RMB93783.1"/>
    </source>
</evidence>
<feature type="repeat" description="WD" evidence="3">
    <location>
        <begin position="79"/>
        <end position="99"/>
    </location>
</feature>
<dbReference type="Pfam" id="PF12937">
    <property type="entry name" value="F-box-like"/>
    <property type="match status" value="1"/>
</dbReference>
<dbReference type="Proteomes" id="UP000269221">
    <property type="component" value="Unassembled WGS sequence"/>
</dbReference>
<dbReference type="Gene3D" id="1.20.1280.50">
    <property type="match status" value="1"/>
</dbReference>
<dbReference type="InterPro" id="IPR036322">
    <property type="entry name" value="WD40_repeat_dom_sf"/>
</dbReference>
<dbReference type="SMART" id="SM00320">
    <property type="entry name" value="WD40"/>
    <property type="match status" value="6"/>
</dbReference>
<dbReference type="PRINTS" id="PR00320">
    <property type="entry name" value="GPROTEINBRPT"/>
</dbReference>
<dbReference type="InterPro" id="IPR020472">
    <property type="entry name" value="WD40_PAC1"/>
</dbReference>
<evidence type="ECO:0000313" key="7">
    <source>
        <dbReference type="Proteomes" id="UP000269221"/>
    </source>
</evidence>
<dbReference type="InterPro" id="IPR015943">
    <property type="entry name" value="WD40/YVTN_repeat-like_dom_sf"/>
</dbReference>
<evidence type="ECO:0000259" key="5">
    <source>
        <dbReference type="PROSITE" id="PS50181"/>
    </source>
</evidence>
<keyword evidence="7" id="KW-1185">Reference proteome</keyword>
<protein>
    <recommendedName>
        <fullName evidence="5">F-box domain-containing protein</fullName>
    </recommendedName>
</protein>
<dbReference type="SUPFAM" id="SSF81383">
    <property type="entry name" value="F-box domain"/>
    <property type="match status" value="1"/>
</dbReference>
<evidence type="ECO:0000256" key="2">
    <source>
        <dbReference type="ARBA" id="ARBA00022737"/>
    </source>
</evidence>
<keyword evidence="2" id="KW-0677">Repeat</keyword>
<dbReference type="PANTHER" id="PTHR19855:SF34">
    <property type="entry name" value="F-BOX_WD REPEAT-CONTAINING PROTEIN 9"/>
    <property type="match status" value="1"/>
</dbReference>
<accession>A0A3M0J4D8</accession>
<feature type="compositionally biased region" description="Low complexity" evidence="4">
    <location>
        <begin position="8"/>
        <end position="22"/>
    </location>
</feature>
<dbReference type="Gene3D" id="2.130.10.10">
    <property type="entry name" value="YVTN repeat-like/Quinoprotein amine dehydrogenase"/>
    <property type="match status" value="2"/>
</dbReference>
<dbReference type="PROSITE" id="PS00678">
    <property type="entry name" value="WD_REPEATS_1"/>
    <property type="match status" value="1"/>
</dbReference>
<comment type="caution">
    <text evidence="6">The sequence shown here is derived from an EMBL/GenBank/DDBJ whole genome shotgun (WGS) entry which is preliminary data.</text>
</comment>
<dbReference type="InterPro" id="IPR001810">
    <property type="entry name" value="F-box_dom"/>
</dbReference>
<reference evidence="6 7" key="1">
    <citation type="submission" date="2018-07" db="EMBL/GenBank/DDBJ databases">
        <title>A high quality draft genome assembly of the barn swallow (H. rustica rustica).</title>
        <authorList>
            <person name="Formenti G."/>
            <person name="Chiara M."/>
            <person name="Poveda L."/>
            <person name="Francoijs K.-J."/>
            <person name="Bonisoli-Alquati A."/>
            <person name="Canova L."/>
            <person name="Gianfranceschi L."/>
            <person name="Horner D.S."/>
            <person name="Saino N."/>
        </authorList>
    </citation>
    <scope>NUCLEOTIDE SEQUENCE [LARGE SCALE GENOMIC DNA]</scope>
    <source>
        <strain evidence="6">Chelidonia</strain>
        <tissue evidence="6">Blood</tissue>
    </source>
</reference>
<evidence type="ECO:0000256" key="3">
    <source>
        <dbReference type="PROSITE-ProRule" id="PRU00221"/>
    </source>
</evidence>
<evidence type="ECO:0000256" key="4">
    <source>
        <dbReference type="SAM" id="MobiDB-lite"/>
    </source>
</evidence>
<dbReference type="PROSITE" id="PS50082">
    <property type="entry name" value="WD_REPEATS_2"/>
    <property type="match status" value="1"/>
</dbReference>
<dbReference type="EMBL" id="QRBI01000205">
    <property type="protein sequence ID" value="RMB93783.1"/>
    <property type="molecule type" value="Genomic_DNA"/>
</dbReference>
<dbReference type="SUPFAM" id="SSF50978">
    <property type="entry name" value="WD40 repeat-like"/>
    <property type="match status" value="1"/>
</dbReference>
<keyword evidence="1 3" id="KW-0853">WD repeat</keyword>
<proteinExistence type="predicted"/>
<evidence type="ECO:0000256" key="1">
    <source>
        <dbReference type="ARBA" id="ARBA00022574"/>
    </source>
</evidence>
<feature type="region of interest" description="Disordered" evidence="4">
    <location>
        <begin position="1"/>
        <end position="22"/>
    </location>
</feature>
<dbReference type="STRING" id="333673.A0A3M0J4D8"/>
<dbReference type="OrthoDB" id="71437at2759"/>
<organism evidence="6 7">
    <name type="scientific">Hirundo rustica rustica</name>
    <dbReference type="NCBI Taxonomy" id="333673"/>
    <lineage>
        <taxon>Eukaryota</taxon>
        <taxon>Metazoa</taxon>
        <taxon>Chordata</taxon>
        <taxon>Craniata</taxon>
        <taxon>Vertebrata</taxon>
        <taxon>Euteleostomi</taxon>
        <taxon>Archelosauria</taxon>
        <taxon>Archosauria</taxon>
        <taxon>Dinosauria</taxon>
        <taxon>Saurischia</taxon>
        <taxon>Theropoda</taxon>
        <taxon>Coelurosauria</taxon>
        <taxon>Aves</taxon>
        <taxon>Neognathae</taxon>
        <taxon>Neoaves</taxon>
        <taxon>Telluraves</taxon>
        <taxon>Australaves</taxon>
        <taxon>Passeriformes</taxon>
        <taxon>Sylvioidea</taxon>
        <taxon>Hirundinidae</taxon>
        <taxon>Hirundo</taxon>
    </lineage>
</organism>
<dbReference type="PROSITE" id="PS50181">
    <property type="entry name" value="FBOX"/>
    <property type="match status" value="1"/>
</dbReference>
<name>A0A3M0J4D8_HIRRU</name>
<feature type="domain" description="F-box" evidence="5">
    <location>
        <begin position="22"/>
        <end position="69"/>
    </location>
</feature>
<dbReference type="Pfam" id="PF00400">
    <property type="entry name" value="WD40"/>
    <property type="match status" value="4"/>
</dbReference>
<gene>
    <name evidence="6" type="ORF">DUI87_29775</name>
</gene>